<organism evidence="1 2">
    <name type="scientific">Laccaria amethystina LaAM-08-1</name>
    <dbReference type="NCBI Taxonomy" id="1095629"/>
    <lineage>
        <taxon>Eukaryota</taxon>
        <taxon>Fungi</taxon>
        <taxon>Dikarya</taxon>
        <taxon>Basidiomycota</taxon>
        <taxon>Agaricomycotina</taxon>
        <taxon>Agaricomycetes</taxon>
        <taxon>Agaricomycetidae</taxon>
        <taxon>Agaricales</taxon>
        <taxon>Agaricineae</taxon>
        <taxon>Hydnangiaceae</taxon>
        <taxon>Laccaria</taxon>
    </lineage>
</organism>
<name>A0A0C9WHK7_9AGAR</name>
<protein>
    <recommendedName>
        <fullName evidence="3">ABC transporter domain-containing protein</fullName>
    </recommendedName>
</protein>
<dbReference type="OrthoDB" id="6500128at2759"/>
<dbReference type="Proteomes" id="UP000054477">
    <property type="component" value="Unassembled WGS sequence"/>
</dbReference>
<reference evidence="2" key="2">
    <citation type="submission" date="2015-01" db="EMBL/GenBank/DDBJ databases">
        <title>Evolutionary Origins and Diversification of the Mycorrhizal Mutualists.</title>
        <authorList>
            <consortium name="DOE Joint Genome Institute"/>
            <consortium name="Mycorrhizal Genomics Consortium"/>
            <person name="Kohler A."/>
            <person name="Kuo A."/>
            <person name="Nagy L.G."/>
            <person name="Floudas D."/>
            <person name="Copeland A."/>
            <person name="Barry K.W."/>
            <person name="Cichocki N."/>
            <person name="Veneault-Fourrey C."/>
            <person name="LaButti K."/>
            <person name="Lindquist E.A."/>
            <person name="Lipzen A."/>
            <person name="Lundell T."/>
            <person name="Morin E."/>
            <person name="Murat C."/>
            <person name="Riley R."/>
            <person name="Ohm R."/>
            <person name="Sun H."/>
            <person name="Tunlid A."/>
            <person name="Henrissat B."/>
            <person name="Grigoriev I.V."/>
            <person name="Hibbett D.S."/>
            <person name="Martin F."/>
        </authorList>
    </citation>
    <scope>NUCLEOTIDE SEQUENCE [LARGE SCALE GENOMIC DNA]</scope>
    <source>
        <strain evidence="2">LaAM-08-1</strain>
    </source>
</reference>
<dbReference type="AlphaFoldDB" id="A0A0C9WHK7"/>
<proteinExistence type="predicted"/>
<evidence type="ECO:0008006" key="3">
    <source>
        <dbReference type="Google" id="ProtNLM"/>
    </source>
</evidence>
<dbReference type="Gene3D" id="3.40.50.300">
    <property type="entry name" value="P-loop containing nucleotide triphosphate hydrolases"/>
    <property type="match status" value="1"/>
</dbReference>
<dbReference type="EMBL" id="KN839018">
    <property type="protein sequence ID" value="KIJ91364.1"/>
    <property type="molecule type" value="Genomic_DNA"/>
</dbReference>
<reference evidence="1 2" key="1">
    <citation type="submission" date="2014-04" db="EMBL/GenBank/DDBJ databases">
        <authorList>
            <consortium name="DOE Joint Genome Institute"/>
            <person name="Kuo A."/>
            <person name="Kohler A."/>
            <person name="Nagy L.G."/>
            <person name="Floudas D."/>
            <person name="Copeland A."/>
            <person name="Barry K.W."/>
            <person name="Cichocki N."/>
            <person name="Veneault-Fourrey C."/>
            <person name="LaButti K."/>
            <person name="Lindquist E.A."/>
            <person name="Lipzen A."/>
            <person name="Lundell T."/>
            <person name="Morin E."/>
            <person name="Murat C."/>
            <person name="Sun H."/>
            <person name="Tunlid A."/>
            <person name="Henrissat B."/>
            <person name="Grigoriev I.V."/>
            <person name="Hibbett D.S."/>
            <person name="Martin F."/>
            <person name="Nordberg H.P."/>
            <person name="Cantor M.N."/>
            <person name="Hua S.X."/>
        </authorList>
    </citation>
    <scope>NUCLEOTIDE SEQUENCE [LARGE SCALE GENOMIC DNA]</scope>
    <source>
        <strain evidence="1 2">LaAM-08-1</strain>
    </source>
</reference>
<dbReference type="InterPro" id="IPR027417">
    <property type="entry name" value="P-loop_NTPase"/>
</dbReference>
<dbReference type="SUPFAM" id="SSF52540">
    <property type="entry name" value="P-loop containing nucleoside triphosphate hydrolases"/>
    <property type="match status" value="1"/>
</dbReference>
<accession>A0A0C9WHK7</accession>
<keyword evidence="2" id="KW-1185">Reference proteome</keyword>
<dbReference type="STRING" id="1095629.A0A0C9WHK7"/>
<gene>
    <name evidence="1" type="ORF">K443DRAFT_686123</name>
</gene>
<evidence type="ECO:0000313" key="2">
    <source>
        <dbReference type="Proteomes" id="UP000054477"/>
    </source>
</evidence>
<evidence type="ECO:0000313" key="1">
    <source>
        <dbReference type="EMBL" id="KIJ91364.1"/>
    </source>
</evidence>
<dbReference type="HOGENOM" id="CLU_139282_0_0_1"/>
<sequence length="166" mass="18271">MKWMIKARVNSVMFISFGLVPPFWCPSSRSSFFLCKEVTNSVAFTLEDATLKWKEVVDVEKQKEQGKTKIGVLSPSASSDIPYPTSSNDDVETAATSYTDELCDITVRFPEGQLSVVTGPSASGKTALLMALLGEHQGKIVMSKDTSRINENGYLHAIPTLFNLRD</sequence>